<gene>
    <name evidence="1" type="ORF">BDN70DRAFT_895017</name>
</gene>
<reference evidence="1" key="1">
    <citation type="submission" date="2020-11" db="EMBL/GenBank/DDBJ databases">
        <authorList>
            <consortium name="DOE Joint Genome Institute"/>
            <person name="Ahrendt S."/>
            <person name="Riley R."/>
            <person name="Andreopoulos W."/>
            <person name="Labutti K."/>
            <person name="Pangilinan J."/>
            <person name="Ruiz-Duenas F.J."/>
            <person name="Barrasa J.M."/>
            <person name="Sanchez-Garcia M."/>
            <person name="Camarero S."/>
            <person name="Miyauchi S."/>
            <person name="Serrano A."/>
            <person name="Linde D."/>
            <person name="Babiker R."/>
            <person name="Drula E."/>
            <person name="Ayuso-Fernandez I."/>
            <person name="Pacheco R."/>
            <person name="Padilla G."/>
            <person name="Ferreira P."/>
            <person name="Barriuso J."/>
            <person name="Kellner H."/>
            <person name="Castanera R."/>
            <person name="Alfaro M."/>
            <person name="Ramirez L."/>
            <person name="Pisabarro A.G."/>
            <person name="Kuo A."/>
            <person name="Tritt A."/>
            <person name="Lipzen A."/>
            <person name="He G."/>
            <person name="Yan M."/>
            <person name="Ng V."/>
            <person name="Cullen D."/>
            <person name="Martin F."/>
            <person name="Rosso M.-N."/>
            <person name="Henrissat B."/>
            <person name="Hibbett D."/>
            <person name="Martinez A.T."/>
            <person name="Grigoriev I.V."/>
        </authorList>
    </citation>
    <scope>NUCLEOTIDE SEQUENCE</scope>
    <source>
        <strain evidence="1">CIRM-BRFM 674</strain>
    </source>
</reference>
<name>A0A9P5Z170_9AGAR</name>
<evidence type="ECO:0000313" key="2">
    <source>
        <dbReference type="Proteomes" id="UP000807469"/>
    </source>
</evidence>
<protein>
    <submittedName>
        <fullName evidence="1">Uncharacterized protein</fullName>
    </submittedName>
</protein>
<proteinExistence type="predicted"/>
<keyword evidence="2" id="KW-1185">Reference proteome</keyword>
<evidence type="ECO:0000313" key="1">
    <source>
        <dbReference type="EMBL" id="KAF9479312.1"/>
    </source>
</evidence>
<dbReference type="OrthoDB" id="3071123at2759"/>
<organism evidence="1 2">
    <name type="scientific">Pholiota conissans</name>
    <dbReference type="NCBI Taxonomy" id="109636"/>
    <lineage>
        <taxon>Eukaryota</taxon>
        <taxon>Fungi</taxon>
        <taxon>Dikarya</taxon>
        <taxon>Basidiomycota</taxon>
        <taxon>Agaricomycotina</taxon>
        <taxon>Agaricomycetes</taxon>
        <taxon>Agaricomycetidae</taxon>
        <taxon>Agaricales</taxon>
        <taxon>Agaricineae</taxon>
        <taxon>Strophariaceae</taxon>
        <taxon>Pholiota</taxon>
    </lineage>
</organism>
<accession>A0A9P5Z170</accession>
<sequence length="230" mass="25714">MFILVTPTPRSSSIKPKISSLCPPIHSGACSPIIQGCALLTTEMDAPKSAQPELKVVSLSKLVYSDLRRIGVVQPTVRKNVSSEACVKKMLSLSQRDFENTENEGALKDTLRDISGSALSPKARSRLMTDQIIRLVLLFLRSHKKAPVLYSKYHIADERHPAIVDYGNYRTHLTGYGVDYVLVDIHSSAQREVWDRQLRYGPCREEVPNAASEWSASDTQQNVDLRPGFY</sequence>
<dbReference type="Proteomes" id="UP000807469">
    <property type="component" value="Unassembled WGS sequence"/>
</dbReference>
<dbReference type="AlphaFoldDB" id="A0A9P5Z170"/>
<comment type="caution">
    <text evidence="1">The sequence shown here is derived from an EMBL/GenBank/DDBJ whole genome shotgun (WGS) entry which is preliminary data.</text>
</comment>
<dbReference type="EMBL" id="MU155215">
    <property type="protein sequence ID" value="KAF9479312.1"/>
    <property type="molecule type" value="Genomic_DNA"/>
</dbReference>